<keyword evidence="5" id="KW-0378">Hydrolase</keyword>
<dbReference type="PANTHER" id="PTHR34139">
    <property type="entry name" value="UPF0331 PROTEIN MJ0127"/>
    <property type="match status" value="1"/>
</dbReference>
<proteinExistence type="predicted"/>
<dbReference type="GO" id="GO:0016787">
    <property type="term" value="F:hydrolase activity"/>
    <property type="evidence" value="ECO:0007669"/>
    <property type="project" value="UniProtKB-KW"/>
</dbReference>
<keyword evidence="7" id="KW-1185">Reference proteome</keyword>
<evidence type="ECO:0000256" key="1">
    <source>
        <dbReference type="ARBA" id="ARBA00022553"/>
    </source>
</evidence>
<evidence type="ECO:0000313" key="6">
    <source>
        <dbReference type="EMBL" id="MBD1401148.1"/>
    </source>
</evidence>
<dbReference type="GO" id="GO:0000166">
    <property type="term" value="F:nucleotide binding"/>
    <property type="evidence" value="ECO:0007669"/>
    <property type="project" value="UniProtKB-KW"/>
</dbReference>
<evidence type="ECO:0000256" key="5">
    <source>
        <dbReference type="ARBA" id="ARBA00022801"/>
    </source>
</evidence>
<reference evidence="6" key="1">
    <citation type="submission" date="2020-09" db="EMBL/GenBank/DDBJ databases">
        <title>Pelobacter alkaliphilus sp. nov., a novel anaerobic arsenate-reducing bacterium from terrestrial mud volcano.</title>
        <authorList>
            <person name="Khomyakova M.A."/>
            <person name="Merkel A.Y."/>
            <person name="Slobodkin A.I."/>
        </authorList>
    </citation>
    <scope>NUCLEOTIDE SEQUENCE</scope>
    <source>
        <strain evidence="6">M08fum</strain>
    </source>
</reference>
<evidence type="ECO:0000313" key="7">
    <source>
        <dbReference type="Proteomes" id="UP000632828"/>
    </source>
</evidence>
<evidence type="ECO:0000256" key="3">
    <source>
        <dbReference type="ARBA" id="ARBA00022722"/>
    </source>
</evidence>
<accession>A0A8J6QYE5</accession>
<keyword evidence="4" id="KW-0547">Nucleotide-binding</keyword>
<dbReference type="EMBL" id="JACWUN010000012">
    <property type="protein sequence ID" value="MBD1401148.1"/>
    <property type="molecule type" value="Genomic_DNA"/>
</dbReference>
<organism evidence="6 7">
    <name type="scientific">Pelovirga terrestris</name>
    <dbReference type="NCBI Taxonomy" id="2771352"/>
    <lineage>
        <taxon>Bacteria</taxon>
        <taxon>Pseudomonadati</taxon>
        <taxon>Thermodesulfobacteriota</taxon>
        <taxon>Desulfuromonadia</taxon>
        <taxon>Geobacterales</taxon>
        <taxon>Geobacteraceae</taxon>
        <taxon>Pelovirga</taxon>
    </lineage>
</organism>
<dbReference type="GO" id="GO:0110001">
    <property type="term" value="C:toxin-antitoxin complex"/>
    <property type="evidence" value="ECO:0007669"/>
    <property type="project" value="InterPro"/>
</dbReference>
<dbReference type="Pfam" id="PF01934">
    <property type="entry name" value="HepT-like"/>
    <property type="match status" value="1"/>
</dbReference>
<dbReference type="InterPro" id="IPR008201">
    <property type="entry name" value="HepT-like"/>
</dbReference>
<dbReference type="GO" id="GO:0004540">
    <property type="term" value="F:RNA nuclease activity"/>
    <property type="evidence" value="ECO:0007669"/>
    <property type="project" value="InterPro"/>
</dbReference>
<protein>
    <submittedName>
        <fullName evidence="6">DUF86 domain-containing protein</fullName>
    </submittedName>
</protein>
<evidence type="ECO:0000256" key="4">
    <source>
        <dbReference type="ARBA" id="ARBA00022741"/>
    </source>
</evidence>
<evidence type="ECO:0000256" key="2">
    <source>
        <dbReference type="ARBA" id="ARBA00022649"/>
    </source>
</evidence>
<name>A0A8J6QYE5_9BACT</name>
<sequence length="119" mass="13737">MCATRDIRDYLEDIALAISDILEFVSELPYDNFVNDRKTSHAVIRSLEIIGEATRKIPQEIRQQHPDIPWSEMSAMRNKLIHEYFGVDLDIVWETIHQDLAPLAHAVAVLLEQHKTNSD</sequence>
<dbReference type="RefSeq" id="WP_191156434.1">
    <property type="nucleotide sequence ID" value="NZ_JACWUN010000012.1"/>
</dbReference>
<dbReference type="PANTHER" id="PTHR34139:SF1">
    <property type="entry name" value="RNASE MJ1380-RELATED"/>
    <property type="match status" value="1"/>
</dbReference>
<dbReference type="AlphaFoldDB" id="A0A8J6QYE5"/>
<comment type="caution">
    <text evidence="6">The sequence shown here is derived from an EMBL/GenBank/DDBJ whole genome shotgun (WGS) entry which is preliminary data.</text>
</comment>
<keyword evidence="2" id="KW-1277">Toxin-antitoxin system</keyword>
<dbReference type="Proteomes" id="UP000632828">
    <property type="component" value="Unassembled WGS sequence"/>
</dbReference>
<gene>
    <name evidence="6" type="ORF">ICT70_10725</name>
</gene>
<keyword evidence="3" id="KW-0540">Nuclease</keyword>
<dbReference type="InterPro" id="IPR051813">
    <property type="entry name" value="HepT_RNase_toxin"/>
</dbReference>
<keyword evidence="1" id="KW-0597">Phosphoprotein</keyword>